<dbReference type="PANTHER" id="PTHR30383">
    <property type="entry name" value="THIOESTERASE 1/PROTEASE 1/LYSOPHOSPHOLIPASE L1"/>
    <property type="match status" value="1"/>
</dbReference>
<dbReference type="Gene3D" id="3.40.50.1110">
    <property type="entry name" value="SGNH hydrolase"/>
    <property type="match status" value="1"/>
</dbReference>
<dbReference type="InterPro" id="IPR013830">
    <property type="entry name" value="SGNH_hydro"/>
</dbReference>
<feature type="non-terminal residue" evidence="2">
    <location>
        <position position="204"/>
    </location>
</feature>
<name>A0A382MN97_9ZZZZ</name>
<proteinExistence type="predicted"/>
<organism evidence="2">
    <name type="scientific">marine metagenome</name>
    <dbReference type="NCBI Taxonomy" id="408172"/>
    <lineage>
        <taxon>unclassified sequences</taxon>
        <taxon>metagenomes</taxon>
        <taxon>ecological metagenomes</taxon>
    </lineage>
</organism>
<dbReference type="Pfam" id="PF13472">
    <property type="entry name" value="Lipase_GDSL_2"/>
    <property type="match status" value="1"/>
</dbReference>
<accession>A0A382MN97</accession>
<dbReference type="PROSITE" id="PS51257">
    <property type="entry name" value="PROKAR_LIPOPROTEIN"/>
    <property type="match status" value="1"/>
</dbReference>
<dbReference type="PANTHER" id="PTHR30383:SF24">
    <property type="entry name" value="THIOESTERASE 1_PROTEASE 1_LYSOPHOSPHOLIPASE L1"/>
    <property type="match status" value="1"/>
</dbReference>
<dbReference type="EMBL" id="UINC01094392">
    <property type="protein sequence ID" value="SVC49595.1"/>
    <property type="molecule type" value="Genomic_DNA"/>
</dbReference>
<gene>
    <name evidence="2" type="ORF">METZ01_LOCUS302449</name>
</gene>
<dbReference type="AlphaFoldDB" id="A0A382MN97"/>
<dbReference type="PROSITE" id="PS01098">
    <property type="entry name" value="LIPASE_GDSL_SER"/>
    <property type="match status" value="1"/>
</dbReference>
<reference evidence="2" key="1">
    <citation type="submission" date="2018-05" db="EMBL/GenBank/DDBJ databases">
        <authorList>
            <person name="Lanie J.A."/>
            <person name="Ng W.-L."/>
            <person name="Kazmierczak K.M."/>
            <person name="Andrzejewski T.M."/>
            <person name="Davidsen T.M."/>
            <person name="Wayne K.J."/>
            <person name="Tettelin H."/>
            <person name="Glass J.I."/>
            <person name="Rusch D."/>
            <person name="Podicherti R."/>
            <person name="Tsui H.-C.T."/>
            <person name="Winkler M.E."/>
        </authorList>
    </citation>
    <scope>NUCLEOTIDE SEQUENCE</scope>
</reference>
<dbReference type="GO" id="GO:0004622">
    <property type="term" value="F:phosphatidylcholine lysophospholipase activity"/>
    <property type="evidence" value="ECO:0007669"/>
    <property type="project" value="TreeGrafter"/>
</dbReference>
<evidence type="ECO:0000313" key="2">
    <source>
        <dbReference type="EMBL" id="SVC49595.1"/>
    </source>
</evidence>
<evidence type="ECO:0000259" key="1">
    <source>
        <dbReference type="Pfam" id="PF13472"/>
    </source>
</evidence>
<dbReference type="SUPFAM" id="SSF52266">
    <property type="entry name" value="SGNH hydrolase"/>
    <property type="match status" value="1"/>
</dbReference>
<feature type="domain" description="SGNH hydrolase-type esterase" evidence="1">
    <location>
        <begin position="60"/>
        <end position="200"/>
    </location>
</feature>
<sequence>MKSRRLSLSSVVAFSCLFNIACGSPPPTDSARADNAFGSDAIVESGGVADRAGQRPKVLILGDSLTAGLGLETGESYPAQLQQLSDDAGYTVEIVPHGVSGDTTAGGLSRLEWVIAGQGEQDNVVSVIVALGGNDGLRGLPVEQMFANLDAILSRLLSEKISVLLVGMEAPPNYGNEYTSRFRAAFRELADKYEGVYLPFLLEG</sequence>
<dbReference type="InterPro" id="IPR008265">
    <property type="entry name" value="Lipase_GDSL_AS"/>
</dbReference>
<dbReference type="InterPro" id="IPR036514">
    <property type="entry name" value="SGNH_hydro_sf"/>
</dbReference>
<dbReference type="GO" id="GO:0006629">
    <property type="term" value="P:lipid metabolic process"/>
    <property type="evidence" value="ECO:0007669"/>
    <property type="project" value="InterPro"/>
</dbReference>
<dbReference type="CDD" id="cd01822">
    <property type="entry name" value="Lysophospholipase_L1_like"/>
    <property type="match status" value="1"/>
</dbReference>
<dbReference type="InterPro" id="IPR051532">
    <property type="entry name" value="Ester_Hydrolysis_Enzymes"/>
</dbReference>
<protein>
    <recommendedName>
        <fullName evidence="1">SGNH hydrolase-type esterase domain-containing protein</fullName>
    </recommendedName>
</protein>